<dbReference type="STRING" id="7757.ENSPMAP00000003598"/>
<feature type="transmembrane region" description="Helical" evidence="5">
    <location>
        <begin position="229"/>
        <end position="251"/>
    </location>
</feature>
<feature type="transmembrane region" description="Helical" evidence="5">
    <location>
        <begin position="132"/>
        <end position="151"/>
    </location>
</feature>
<feature type="transmembrane region" description="Helical" evidence="5">
    <location>
        <begin position="157"/>
        <end position="177"/>
    </location>
</feature>
<comment type="subcellular location">
    <subcellularLocation>
        <location evidence="1">Membrane</location>
        <topology evidence="1">Multi-pass membrane protein</topology>
    </subcellularLocation>
</comment>
<reference evidence="6" key="1">
    <citation type="submission" date="2025-08" db="UniProtKB">
        <authorList>
            <consortium name="Ensembl"/>
        </authorList>
    </citation>
    <scope>IDENTIFICATION</scope>
</reference>
<dbReference type="GeneTree" id="ENSGT00940000160083"/>
<evidence type="ECO:0000256" key="2">
    <source>
        <dbReference type="ARBA" id="ARBA00022692"/>
    </source>
</evidence>
<dbReference type="OMA" id="GWKDPTM"/>
<evidence type="ECO:0000256" key="5">
    <source>
        <dbReference type="SAM" id="Phobius"/>
    </source>
</evidence>
<dbReference type="InterPro" id="IPR050186">
    <property type="entry name" value="TPT_transporter"/>
</dbReference>
<keyword evidence="3 5" id="KW-1133">Transmembrane helix</keyword>
<protein>
    <submittedName>
        <fullName evidence="6">Solute carrier family 35 member D3</fullName>
    </submittedName>
</protein>
<feature type="transmembrane region" description="Helical" evidence="5">
    <location>
        <begin position="107"/>
        <end position="125"/>
    </location>
</feature>
<evidence type="ECO:0000313" key="6">
    <source>
        <dbReference type="Ensembl" id="ENSPMAP00000003598.1"/>
    </source>
</evidence>
<organism evidence="6">
    <name type="scientific">Petromyzon marinus</name>
    <name type="common">Sea lamprey</name>
    <dbReference type="NCBI Taxonomy" id="7757"/>
    <lineage>
        <taxon>Eukaryota</taxon>
        <taxon>Metazoa</taxon>
        <taxon>Chordata</taxon>
        <taxon>Craniata</taxon>
        <taxon>Vertebrata</taxon>
        <taxon>Cyclostomata</taxon>
        <taxon>Hyperoartia</taxon>
        <taxon>Petromyzontiformes</taxon>
        <taxon>Petromyzontidae</taxon>
        <taxon>Petromyzon</taxon>
    </lineage>
</organism>
<sequence>MAFECVRGRRARGVLTAVAHGLTSASLNLLLKVLLSTLRFPYLTLLQLSSSLLSALTLESLRRCGLVTLPPFGASPARAFAPATLLSVLHSTLTLLSLRGLSLPTYVVFKRCLPLVTLALGAALLRGGRPTLGVVASVVVTTAGAVLAGIGDVTSDPVAYATGVLAVLVHGVFLVLIQRTCTDNLGGPLAAQYAISISASPLLLAYSLASQEAIHVWAFPGWHDGAVVAAFLGSAALAALLGLTTVACTAFNSAVTTSFVGVVKSVLTISVGMLVLRDPAAEPPSVLFLSGLALNTVGSIFYCVAKYWETRERRDYDELEEAP</sequence>
<feature type="transmembrane region" description="Helical" evidence="5">
    <location>
        <begin position="189"/>
        <end position="209"/>
    </location>
</feature>
<dbReference type="AlphaFoldDB" id="S4REG6"/>
<evidence type="ECO:0000256" key="4">
    <source>
        <dbReference type="ARBA" id="ARBA00023136"/>
    </source>
</evidence>
<keyword evidence="2 5" id="KW-0812">Transmembrane</keyword>
<dbReference type="Ensembl" id="ENSPMAT00000003613.1">
    <property type="protein sequence ID" value="ENSPMAP00000003598.1"/>
    <property type="gene ID" value="ENSPMAG00000003305.1"/>
</dbReference>
<proteinExistence type="predicted"/>
<name>S4REG6_PETMA</name>
<dbReference type="GO" id="GO:0016020">
    <property type="term" value="C:membrane"/>
    <property type="evidence" value="ECO:0007669"/>
    <property type="project" value="UniProtKB-SubCell"/>
</dbReference>
<dbReference type="PANTHER" id="PTHR11132">
    <property type="entry name" value="SOLUTE CARRIER FAMILY 35"/>
    <property type="match status" value="1"/>
</dbReference>
<feature type="transmembrane region" description="Helical" evidence="5">
    <location>
        <begin position="258"/>
        <end position="276"/>
    </location>
</feature>
<reference evidence="6" key="2">
    <citation type="submission" date="2025-09" db="UniProtKB">
        <authorList>
            <consortium name="Ensembl"/>
        </authorList>
    </citation>
    <scope>IDENTIFICATION</scope>
</reference>
<feature type="transmembrane region" description="Helical" evidence="5">
    <location>
        <begin position="12"/>
        <end position="34"/>
    </location>
</feature>
<dbReference type="HOGENOM" id="CLU_040726_3_0_1"/>
<evidence type="ECO:0000256" key="1">
    <source>
        <dbReference type="ARBA" id="ARBA00004141"/>
    </source>
</evidence>
<evidence type="ECO:0000256" key="3">
    <source>
        <dbReference type="ARBA" id="ARBA00022989"/>
    </source>
</evidence>
<keyword evidence="4 5" id="KW-0472">Membrane</keyword>
<feature type="transmembrane region" description="Helical" evidence="5">
    <location>
        <begin position="288"/>
        <end position="305"/>
    </location>
</feature>
<accession>S4REG6</accession>